<protein>
    <submittedName>
        <fullName evidence="1">Uncharacterized protein</fullName>
    </submittedName>
</protein>
<dbReference type="Proteomes" id="UP000611945">
    <property type="component" value="Unassembled WGS sequence"/>
</dbReference>
<keyword evidence="2" id="KW-1185">Reference proteome</keyword>
<comment type="caution">
    <text evidence="1">The sequence shown here is derived from an EMBL/GenBank/DDBJ whole genome shotgun (WGS) entry which is preliminary data.</text>
</comment>
<name>A0ABR8TSM0_9PSED</name>
<evidence type="ECO:0000313" key="2">
    <source>
        <dbReference type="Proteomes" id="UP000611945"/>
    </source>
</evidence>
<dbReference type="EMBL" id="JACSQG010000012">
    <property type="protein sequence ID" value="MBD7978771.1"/>
    <property type="molecule type" value="Genomic_DNA"/>
</dbReference>
<sequence>MTAPLRVNEALLIADRAFQPFQCIAWAADYTGELSLSVIDRTNSSVVSRSKVSMKDYSDSEHLAKVLHKARQELSAEGFALNDWSMPV</sequence>
<organism evidence="1 2">
    <name type="scientific">Serpens gallinarum</name>
    <dbReference type="NCBI Taxonomy" id="2763075"/>
    <lineage>
        <taxon>Bacteria</taxon>
        <taxon>Pseudomonadati</taxon>
        <taxon>Pseudomonadota</taxon>
        <taxon>Gammaproteobacteria</taxon>
        <taxon>Pseudomonadales</taxon>
        <taxon>Pseudomonadaceae</taxon>
        <taxon>Pseudomonas</taxon>
    </lineage>
</organism>
<dbReference type="RefSeq" id="WP_251837558.1">
    <property type="nucleotide sequence ID" value="NZ_JACSQG010000012.1"/>
</dbReference>
<evidence type="ECO:0000313" key="1">
    <source>
        <dbReference type="EMBL" id="MBD7978771.1"/>
    </source>
</evidence>
<gene>
    <name evidence="1" type="ORF">H9642_16435</name>
</gene>
<reference evidence="1 2" key="1">
    <citation type="submission" date="2020-08" db="EMBL/GenBank/DDBJ databases">
        <title>A Genomic Blueprint of the Chicken Gut Microbiome.</title>
        <authorList>
            <person name="Gilroy R."/>
            <person name="Ravi A."/>
            <person name="Getino M."/>
            <person name="Pursley I."/>
            <person name="Horton D.L."/>
            <person name="Alikhan N.-F."/>
            <person name="Baker D."/>
            <person name="Gharbi K."/>
            <person name="Hall N."/>
            <person name="Watson M."/>
            <person name="Adriaenssens E.M."/>
            <person name="Foster-Nyarko E."/>
            <person name="Jarju S."/>
            <person name="Secka A."/>
            <person name="Antonio M."/>
            <person name="Oren A."/>
            <person name="Chaudhuri R."/>
            <person name="La Ragione R.M."/>
            <person name="Hildebrand F."/>
            <person name="Pallen M.J."/>
        </authorList>
    </citation>
    <scope>NUCLEOTIDE SEQUENCE [LARGE SCALE GENOMIC DNA]</scope>
    <source>
        <strain evidence="1 2">Sa2CUA2</strain>
    </source>
</reference>
<accession>A0ABR8TSM0</accession>
<proteinExistence type="predicted"/>